<dbReference type="AlphaFoldDB" id="A0A6P0GAZ3"/>
<evidence type="ECO:0000256" key="1">
    <source>
        <dbReference type="SAM" id="MobiDB-lite"/>
    </source>
</evidence>
<comment type="caution">
    <text evidence="2">The sequence shown here is derived from an EMBL/GenBank/DDBJ whole genome shotgun (WGS) entry which is preliminary data.</text>
</comment>
<dbReference type="GO" id="GO:0005829">
    <property type="term" value="C:cytosol"/>
    <property type="evidence" value="ECO:0007669"/>
    <property type="project" value="TreeGrafter"/>
</dbReference>
<protein>
    <submittedName>
        <fullName evidence="2">Chromosome partitioning protein</fullName>
    </submittedName>
</protein>
<gene>
    <name evidence="2" type="ORF">GCU54_03300</name>
</gene>
<dbReference type="GO" id="GO:0005524">
    <property type="term" value="F:ATP binding"/>
    <property type="evidence" value="ECO:0007669"/>
    <property type="project" value="TreeGrafter"/>
</dbReference>
<sequence length="431" mass="44314">MALQVVTAVTGAAWEAALVGALDRVDHGVTVVRRCVDAADLLATAATGTAQAALLSADLHRLDGDAVARLTAVGVAVVGLADPADERAGDRLRALGVPTVFPADASAEDVVRALRDAVDGVSGAGHDVADPRAALPLPSSSGNEPEERRPSRGRVVAVWGPTGAPGRTTVAVGLADEAARMGVPTLLVDADVYGGVVAQVLGLLDESPGLAGAARQAAAGTLDEAALARLAWSVRPHLAVLTGLARADRWPELRPGAVAAVLTEARRTADLVVVDCAFNLEEDEELSFDTAAPRRNGATVTVLEEADDVLCVSGADPVALQRTIRALGQLRDLLPEVEPVVVVNQVRRGPVPGDPREEIAGALERFAGRAVRTFLPADRRATDAALASGRTLAEVAPGSPLRAALRSLAAGLARVPEPVAGRRGRARRRAG</sequence>
<evidence type="ECO:0000313" key="3">
    <source>
        <dbReference type="Proteomes" id="UP000471126"/>
    </source>
</evidence>
<dbReference type="Gene3D" id="3.40.50.300">
    <property type="entry name" value="P-loop containing nucleotide triphosphate hydrolases"/>
    <property type="match status" value="1"/>
</dbReference>
<dbReference type="InterPro" id="IPR027417">
    <property type="entry name" value="P-loop_NTPase"/>
</dbReference>
<dbReference type="GO" id="GO:0016887">
    <property type="term" value="F:ATP hydrolysis activity"/>
    <property type="evidence" value="ECO:0007669"/>
    <property type="project" value="TreeGrafter"/>
</dbReference>
<name>A0A6P0GAZ3_9ACTN</name>
<dbReference type="SUPFAM" id="SSF52540">
    <property type="entry name" value="P-loop containing nucleoside triphosphate hydrolases"/>
    <property type="match status" value="1"/>
</dbReference>
<dbReference type="Proteomes" id="UP000471126">
    <property type="component" value="Unassembled WGS sequence"/>
</dbReference>
<organism evidence="2 3">
    <name type="scientific">Geodermatophilus normandii</name>
    <dbReference type="NCBI Taxonomy" id="1137989"/>
    <lineage>
        <taxon>Bacteria</taxon>
        <taxon>Bacillati</taxon>
        <taxon>Actinomycetota</taxon>
        <taxon>Actinomycetes</taxon>
        <taxon>Geodermatophilales</taxon>
        <taxon>Geodermatophilaceae</taxon>
        <taxon>Geodermatophilus</taxon>
    </lineage>
</organism>
<accession>A0A6P0GAZ3</accession>
<reference evidence="2 3" key="1">
    <citation type="submission" date="2019-12" db="EMBL/GenBank/DDBJ databases">
        <title>WGS of CPCC 203550 I12A-02606.</title>
        <authorList>
            <person name="Jiang Z."/>
        </authorList>
    </citation>
    <scope>NUCLEOTIDE SEQUENCE [LARGE SCALE GENOMIC DNA]</scope>
    <source>
        <strain evidence="2 3">I12A-02606</strain>
    </source>
</reference>
<dbReference type="RefSeq" id="WP_163475256.1">
    <property type="nucleotide sequence ID" value="NZ_JAAGWE010000007.1"/>
</dbReference>
<dbReference type="PANTHER" id="PTHR43384:SF11">
    <property type="entry name" value="SEPTUM SITE DETERMINING PROTEIN"/>
    <property type="match status" value="1"/>
</dbReference>
<dbReference type="GO" id="GO:0009898">
    <property type="term" value="C:cytoplasmic side of plasma membrane"/>
    <property type="evidence" value="ECO:0007669"/>
    <property type="project" value="TreeGrafter"/>
</dbReference>
<dbReference type="InterPro" id="IPR050625">
    <property type="entry name" value="ParA/MinD_ATPase"/>
</dbReference>
<dbReference type="EMBL" id="JAAGWE010000007">
    <property type="protein sequence ID" value="NEM05050.1"/>
    <property type="molecule type" value="Genomic_DNA"/>
</dbReference>
<feature type="region of interest" description="Disordered" evidence="1">
    <location>
        <begin position="122"/>
        <end position="153"/>
    </location>
</feature>
<evidence type="ECO:0000313" key="2">
    <source>
        <dbReference type="EMBL" id="NEM05050.1"/>
    </source>
</evidence>
<dbReference type="PANTHER" id="PTHR43384">
    <property type="entry name" value="SEPTUM SITE-DETERMINING PROTEIN MIND HOMOLOG, CHLOROPLASTIC-RELATED"/>
    <property type="match status" value="1"/>
</dbReference>
<dbReference type="GO" id="GO:0051782">
    <property type="term" value="P:negative regulation of cell division"/>
    <property type="evidence" value="ECO:0007669"/>
    <property type="project" value="TreeGrafter"/>
</dbReference>
<proteinExistence type="predicted"/>